<comment type="caution">
    <text evidence="12">The sequence shown here is derived from an EMBL/GenBank/DDBJ whole genome shotgun (WGS) entry which is preliminary data.</text>
</comment>
<keyword evidence="3 9" id="KW-0645">Protease</keyword>
<evidence type="ECO:0000256" key="7">
    <source>
        <dbReference type="ARBA" id="ARBA00022833"/>
    </source>
</evidence>
<feature type="region of interest" description="Disordered" evidence="10">
    <location>
        <begin position="406"/>
        <end position="456"/>
    </location>
</feature>
<protein>
    <recommendedName>
        <fullName evidence="9">Peptide hydrolase</fullName>
        <ecNumber evidence="9">3.4.-.-</ecNumber>
    </recommendedName>
</protein>
<keyword evidence="7 9" id="KW-0862">Zinc</keyword>
<dbReference type="InParanoid" id="G4TI61"/>
<dbReference type="OMA" id="ETQACHN"/>
<reference evidence="12 13" key="1">
    <citation type="journal article" date="2011" name="PLoS Pathog.">
        <title>Endophytic Life Strategies Decoded by Genome and Transcriptome Analyses of the Mutualistic Root Symbiont Piriformospora indica.</title>
        <authorList>
            <person name="Zuccaro A."/>
            <person name="Lahrmann U."/>
            <person name="Guldener U."/>
            <person name="Langen G."/>
            <person name="Pfiffi S."/>
            <person name="Biedenkopf D."/>
            <person name="Wong P."/>
            <person name="Samans B."/>
            <person name="Grimm C."/>
            <person name="Basiewicz M."/>
            <person name="Murat C."/>
            <person name="Martin F."/>
            <person name="Kogel K.H."/>
        </authorList>
    </citation>
    <scope>NUCLEOTIDE SEQUENCE [LARGE SCALE GENOMIC DNA]</scope>
    <source>
        <strain evidence="12 13">DSM 11827</strain>
    </source>
</reference>
<dbReference type="PANTHER" id="PTHR12147">
    <property type="entry name" value="METALLOPEPTIDASE M28 FAMILY MEMBER"/>
    <property type="match status" value="1"/>
</dbReference>
<feature type="domain" description="Peptidase M28" evidence="11">
    <location>
        <begin position="193"/>
        <end position="396"/>
    </location>
</feature>
<dbReference type="Gene3D" id="3.40.630.10">
    <property type="entry name" value="Zn peptidases"/>
    <property type="match status" value="1"/>
</dbReference>
<keyword evidence="5 9" id="KW-0732">Signal</keyword>
<evidence type="ECO:0000313" key="13">
    <source>
        <dbReference type="Proteomes" id="UP000007148"/>
    </source>
</evidence>
<evidence type="ECO:0000256" key="6">
    <source>
        <dbReference type="ARBA" id="ARBA00022801"/>
    </source>
</evidence>
<accession>G4TI61</accession>
<name>G4TI61_SERID</name>
<feature type="chain" id="PRO_5005132226" description="Peptide hydrolase" evidence="9">
    <location>
        <begin position="26"/>
        <end position="468"/>
    </location>
</feature>
<dbReference type="EMBL" id="CAFZ01000102">
    <property type="protein sequence ID" value="CCA70998.1"/>
    <property type="molecule type" value="Genomic_DNA"/>
</dbReference>
<dbReference type="OrthoDB" id="2214at2759"/>
<dbReference type="PANTHER" id="PTHR12147:SF56">
    <property type="entry name" value="AMINOPEPTIDASE YDR415C-RELATED"/>
    <property type="match status" value="1"/>
</dbReference>
<dbReference type="InterPro" id="IPR045175">
    <property type="entry name" value="M28_fam"/>
</dbReference>
<dbReference type="CDD" id="cd03879">
    <property type="entry name" value="M28_AAP"/>
    <property type="match status" value="1"/>
</dbReference>
<comment type="similarity">
    <text evidence="8">Belongs to the peptidase M28 family. M28E subfamily.</text>
</comment>
<dbReference type="EC" id="3.4.-.-" evidence="9"/>
<evidence type="ECO:0000259" key="11">
    <source>
        <dbReference type="Pfam" id="PF04389"/>
    </source>
</evidence>
<evidence type="ECO:0000256" key="4">
    <source>
        <dbReference type="ARBA" id="ARBA00022723"/>
    </source>
</evidence>
<evidence type="ECO:0000256" key="9">
    <source>
        <dbReference type="RuleBase" id="RU361240"/>
    </source>
</evidence>
<evidence type="ECO:0000256" key="8">
    <source>
        <dbReference type="ARBA" id="ARBA00043962"/>
    </source>
</evidence>
<dbReference type="GO" id="GO:0004177">
    <property type="term" value="F:aminopeptidase activity"/>
    <property type="evidence" value="ECO:0007669"/>
    <property type="project" value="UniProtKB-KW"/>
</dbReference>
<evidence type="ECO:0000256" key="2">
    <source>
        <dbReference type="ARBA" id="ARBA00022438"/>
    </source>
</evidence>
<sequence length="468" mass="49334">MLSHSFFALVALAASSFLWVPETQACHNHGGSPAYWLANLRNSTGTTSPFMNAPGVRKIRFSDGAAPVLLSAFEKDELERSGFRYFDVTENDLDEVRAQRAADGDLNLVATFPSGPTHQSEVKAIISTLSIDNLKSDLAVLTAYNNRYYRSSTGAASANDLAAKLKTIASAAPGTGGAITVKTFSNTFTMPSVIARIEGTNPTAPVVIIGAHLDTINQGSPMNGRAPGADDDGSGSVNLIEAFRKMTAAGFKPANPVEYHWYAGEEGGLLGSSAIAKAYASAGTAVRGMLQLDMTGYVKPGTNPVVGFITDYVDASLTAFTKTLINAYLTNIGIAESKCGYACSDHASWTSSGYSSVFPFESTFSNDNPSIHGDGDTVNVNGFDWDHSLQFTKLAVAFLMELSLPGSATPSSSSSSTVVTTSTSSTRPSSTTTTARPTSTTSSSSRRSTTTTTSSNACPRWWPNCPWA</sequence>
<gene>
    <name evidence="12" type="ORF">PIIN_04931</name>
</gene>
<organism evidence="12 13">
    <name type="scientific">Serendipita indica (strain DSM 11827)</name>
    <name type="common">Root endophyte fungus</name>
    <name type="synonym">Piriformospora indica</name>
    <dbReference type="NCBI Taxonomy" id="1109443"/>
    <lineage>
        <taxon>Eukaryota</taxon>
        <taxon>Fungi</taxon>
        <taxon>Dikarya</taxon>
        <taxon>Basidiomycota</taxon>
        <taxon>Agaricomycotina</taxon>
        <taxon>Agaricomycetes</taxon>
        <taxon>Sebacinales</taxon>
        <taxon>Serendipitaceae</taxon>
        <taxon>Serendipita</taxon>
    </lineage>
</organism>
<dbReference type="GO" id="GO:0006508">
    <property type="term" value="P:proteolysis"/>
    <property type="evidence" value="ECO:0007669"/>
    <property type="project" value="UniProtKB-KW"/>
</dbReference>
<dbReference type="eggNOG" id="KOG2195">
    <property type="taxonomic scope" value="Eukaryota"/>
</dbReference>
<keyword evidence="13" id="KW-1185">Reference proteome</keyword>
<keyword evidence="2 12" id="KW-0031">Aminopeptidase</keyword>
<dbReference type="STRING" id="1109443.G4TI61"/>
<evidence type="ECO:0000256" key="5">
    <source>
        <dbReference type="ARBA" id="ARBA00022729"/>
    </source>
</evidence>
<feature type="compositionally biased region" description="Low complexity" evidence="10">
    <location>
        <begin position="407"/>
        <end position="455"/>
    </location>
</feature>
<feature type="signal peptide" evidence="9">
    <location>
        <begin position="1"/>
        <end position="25"/>
    </location>
</feature>
<comment type="cofactor">
    <cofactor evidence="1">
        <name>Zn(2+)</name>
        <dbReference type="ChEBI" id="CHEBI:29105"/>
    </cofactor>
</comment>
<keyword evidence="6 9" id="KW-0378">Hydrolase</keyword>
<dbReference type="Proteomes" id="UP000007148">
    <property type="component" value="Unassembled WGS sequence"/>
</dbReference>
<dbReference type="InterPro" id="IPR007484">
    <property type="entry name" value="Peptidase_M28"/>
</dbReference>
<evidence type="ECO:0000256" key="3">
    <source>
        <dbReference type="ARBA" id="ARBA00022670"/>
    </source>
</evidence>
<proteinExistence type="inferred from homology"/>
<keyword evidence="4 9" id="KW-0479">Metal-binding</keyword>
<dbReference type="GO" id="GO:0008235">
    <property type="term" value="F:metalloexopeptidase activity"/>
    <property type="evidence" value="ECO:0007669"/>
    <property type="project" value="InterPro"/>
</dbReference>
<evidence type="ECO:0000256" key="10">
    <source>
        <dbReference type="SAM" id="MobiDB-lite"/>
    </source>
</evidence>
<evidence type="ECO:0000256" key="1">
    <source>
        <dbReference type="ARBA" id="ARBA00001947"/>
    </source>
</evidence>
<dbReference type="Pfam" id="PF04389">
    <property type="entry name" value="Peptidase_M28"/>
    <property type="match status" value="1"/>
</dbReference>
<dbReference type="GO" id="GO:0046872">
    <property type="term" value="F:metal ion binding"/>
    <property type="evidence" value="ECO:0007669"/>
    <property type="project" value="UniProtKB-KW"/>
</dbReference>
<dbReference type="HOGENOM" id="CLU_025866_0_0_1"/>
<dbReference type="SUPFAM" id="SSF53187">
    <property type="entry name" value="Zn-dependent exopeptidases"/>
    <property type="match status" value="1"/>
</dbReference>
<evidence type="ECO:0000313" key="12">
    <source>
        <dbReference type="EMBL" id="CCA70998.1"/>
    </source>
</evidence>
<dbReference type="AlphaFoldDB" id="G4TI61"/>